<dbReference type="AlphaFoldDB" id="A0A8K0WVH6"/>
<dbReference type="Proteomes" id="UP000813444">
    <property type="component" value="Unassembled WGS sequence"/>
</dbReference>
<protein>
    <submittedName>
        <fullName evidence="2">Uncharacterized protein</fullName>
    </submittedName>
</protein>
<keyword evidence="3" id="KW-1185">Reference proteome</keyword>
<keyword evidence="1" id="KW-0472">Membrane</keyword>
<accession>A0A8K0WVH6</accession>
<proteinExistence type="predicted"/>
<comment type="caution">
    <text evidence="2">The sequence shown here is derived from an EMBL/GenBank/DDBJ whole genome shotgun (WGS) entry which is preliminary data.</text>
</comment>
<keyword evidence="1" id="KW-0812">Transmembrane</keyword>
<keyword evidence="1" id="KW-1133">Transmembrane helix</keyword>
<organism evidence="2 3">
    <name type="scientific">Stachybotrys elegans</name>
    <dbReference type="NCBI Taxonomy" id="80388"/>
    <lineage>
        <taxon>Eukaryota</taxon>
        <taxon>Fungi</taxon>
        <taxon>Dikarya</taxon>
        <taxon>Ascomycota</taxon>
        <taxon>Pezizomycotina</taxon>
        <taxon>Sordariomycetes</taxon>
        <taxon>Hypocreomycetidae</taxon>
        <taxon>Hypocreales</taxon>
        <taxon>Stachybotryaceae</taxon>
        <taxon>Stachybotrys</taxon>
    </lineage>
</organism>
<evidence type="ECO:0000313" key="3">
    <source>
        <dbReference type="Proteomes" id="UP000813444"/>
    </source>
</evidence>
<evidence type="ECO:0000256" key="1">
    <source>
        <dbReference type="SAM" id="Phobius"/>
    </source>
</evidence>
<gene>
    <name evidence="2" type="ORF">B0I35DRAFT_141460</name>
</gene>
<evidence type="ECO:0000313" key="2">
    <source>
        <dbReference type="EMBL" id="KAH7326686.1"/>
    </source>
</evidence>
<reference evidence="2" key="1">
    <citation type="journal article" date="2021" name="Nat. Commun.">
        <title>Genetic determinants of endophytism in the Arabidopsis root mycobiome.</title>
        <authorList>
            <person name="Mesny F."/>
            <person name="Miyauchi S."/>
            <person name="Thiergart T."/>
            <person name="Pickel B."/>
            <person name="Atanasova L."/>
            <person name="Karlsson M."/>
            <person name="Huettel B."/>
            <person name="Barry K.W."/>
            <person name="Haridas S."/>
            <person name="Chen C."/>
            <person name="Bauer D."/>
            <person name="Andreopoulos W."/>
            <person name="Pangilinan J."/>
            <person name="LaButti K."/>
            <person name="Riley R."/>
            <person name="Lipzen A."/>
            <person name="Clum A."/>
            <person name="Drula E."/>
            <person name="Henrissat B."/>
            <person name="Kohler A."/>
            <person name="Grigoriev I.V."/>
            <person name="Martin F.M."/>
            <person name="Hacquard S."/>
        </authorList>
    </citation>
    <scope>NUCLEOTIDE SEQUENCE</scope>
    <source>
        <strain evidence="2">MPI-CAGE-CH-0235</strain>
    </source>
</reference>
<feature type="transmembrane region" description="Helical" evidence="1">
    <location>
        <begin position="70"/>
        <end position="87"/>
    </location>
</feature>
<sequence length="108" mass="12807">MMWTRSMEHGGQVFFFFCLVRLEISPFFFLLRSCFGLYKRYLVSGRKCPVLTTLHRLDDGLVRLQVYEQWSFFVLFFYSLPLHLSMYSRSRRCLSSPDAHGFATPGRC</sequence>
<feature type="transmembrane region" description="Helical" evidence="1">
    <location>
        <begin position="12"/>
        <end position="31"/>
    </location>
</feature>
<dbReference type="EMBL" id="JAGPNK010000002">
    <property type="protein sequence ID" value="KAH7326686.1"/>
    <property type="molecule type" value="Genomic_DNA"/>
</dbReference>
<name>A0A8K0WVH6_9HYPO</name>